<name>A0A2V1A839_9ASCO</name>
<protein>
    <recommendedName>
        <fullName evidence="1">Reverse transcriptase domain-containing protein</fullName>
    </recommendedName>
</protein>
<dbReference type="AlphaFoldDB" id="A0A2V1A839"/>
<evidence type="ECO:0000259" key="1">
    <source>
        <dbReference type="PROSITE" id="PS50878"/>
    </source>
</evidence>
<dbReference type="Pfam" id="PF26215">
    <property type="entry name" value="HTH_animal"/>
    <property type="match status" value="1"/>
</dbReference>
<dbReference type="GeneID" id="37001537"/>
<dbReference type="InterPro" id="IPR000477">
    <property type="entry name" value="RT_dom"/>
</dbReference>
<sequence>MGTNMAPEFANIYMGMAEHNLLKTMYDVEGCLYLRYIDDILLIGQRSQLDRIVSQQQFLNLPLTVNWSEPSTQDVPFLDLSLSLRDRTIVYELYRKPINTYQYLEWDSGHPLATKKGFVIGEIVRIFRNCSDHDTALKHVDFFRSKIRLRGYPPKLTEKWIQGTILSIQNQPLSDTRRSKETALSRRLKTFYLKVKYNPVWDVQGGILKQRMEFILREEGLVQMGKYPRHSKVRVLLSKGRVRNILDYTSSNSKRVLDTHHTSPWSQFFTSFDPDPREEARYKAGLNRKRTELVRRFNKGANGLTKVRGHVIPSAPEGESELRSIDHLEA</sequence>
<comment type="caution">
    <text evidence="2">The sequence shown here is derived from an EMBL/GenBank/DDBJ whole genome shotgun (WGS) entry which is preliminary data.</text>
</comment>
<organism evidence="2 3">
    <name type="scientific">Candidozyma duobushaemuli</name>
    <dbReference type="NCBI Taxonomy" id="1231522"/>
    <lineage>
        <taxon>Eukaryota</taxon>
        <taxon>Fungi</taxon>
        <taxon>Dikarya</taxon>
        <taxon>Ascomycota</taxon>
        <taxon>Saccharomycotina</taxon>
        <taxon>Pichiomycetes</taxon>
        <taxon>Metschnikowiaceae</taxon>
        <taxon>Candidozyma</taxon>
    </lineage>
</organism>
<accession>A0A2V1A839</accession>
<dbReference type="PROSITE" id="PS50878">
    <property type="entry name" value="RT_POL"/>
    <property type="match status" value="1"/>
</dbReference>
<dbReference type="InterPro" id="IPR058912">
    <property type="entry name" value="HTH_animal"/>
</dbReference>
<dbReference type="RefSeq" id="XP_025334373.1">
    <property type="nucleotide sequence ID" value="XM_025480073.1"/>
</dbReference>
<dbReference type="Proteomes" id="UP000244406">
    <property type="component" value="Unassembled WGS sequence"/>
</dbReference>
<dbReference type="VEuPathDB" id="FungiDB:CXQ87_001537"/>
<dbReference type="EMBL" id="PKFP01000001">
    <property type="protein sequence ID" value="PVH13433.1"/>
    <property type="molecule type" value="Genomic_DNA"/>
</dbReference>
<feature type="domain" description="Reverse transcriptase" evidence="1">
    <location>
        <begin position="1"/>
        <end position="120"/>
    </location>
</feature>
<evidence type="ECO:0000313" key="3">
    <source>
        <dbReference type="Proteomes" id="UP000244406"/>
    </source>
</evidence>
<reference evidence="2 3" key="1">
    <citation type="submission" date="2017-12" db="EMBL/GenBank/DDBJ databases">
        <title>Genome Sequence of the Amphotericin B-resistant Candida duobushaemulonii strain, B09383.</title>
        <authorList>
            <person name="Chow N.A."/>
            <person name="Gade L."/>
            <person name="Batra D."/>
            <person name="Rowe L.A."/>
            <person name="Loparev V.N."/>
            <person name="Litvintseva A.P."/>
        </authorList>
    </citation>
    <scope>NUCLEOTIDE SEQUENCE [LARGE SCALE GENOMIC DNA]</scope>
    <source>
        <strain evidence="2 3">B09383</strain>
    </source>
</reference>
<dbReference type="PANTHER" id="PTHR21301:SF10">
    <property type="entry name" value="REVERSE TRANSCRIPTASE DOMAIN-CONTAINING PROTEIN"/>
    <property type="match status" value="1"/>
</dbReference>
<proteinExistence type="predicted"/>
<evidence type="ECO:0000313" key="2">
    <source>
        <dbReference type="EMBL" id="PVH13433.1"/>
    </source>
</evidence>
<keyword evidence="3" id="KW-1185">Reference proteome</keyword>
<gene>
    <name evidence="2" type="ORF">CXQ87_001537</name>
</gene>
<dbReference type="PANTHER" id="PTHR21301">
    <property type="entry name" value="REVERSE TRANSCRIPTASE"/>
    <property type="match status" value="1"/>
</dbReference>